<evidence type="ECO:0000313" key="2">
    <source>
        <dbReference type="EMBL" id="GGK19655.1"/>
    </source>
</evidence>
<dbReference type="Proteomes" id="UP000647587">
    <property type="component" value="Unassembled WGS sequence"/>
</dbReference>
<dbReference type="EMBL" id="BMPP01000004">
    <property type="protein sequence ID" value="GGK19655.1"/>
    <property type="molecule type" value="Genomic_DNA"/>
</dbReference>
<protein>
    <submittedName>
        <fullName evidence="2">Uncharacterized protein</fullName>
    </submittedName>
</protein>
<keyword evidence="1" id="KW-0812">Transmembrane</keyword>
<comment type="caution">
    <text evidence="2">The sequence shown here is derived from an EMBL/GenBank/DDBJ whole genome shotgun (WGS) entry which is preliminary data.</text>
</comment>
<feature type="transmembrane region" description="Helical" evidence="1">
    <location>
        <begin position="47"/>
        <end position="70"/>
    </location>
</feature>
<evidence type="ECO:0000256" key="1">
    <source>
        <dbReference type="SAM" id="Phobius"/>
    </source>
</evidence>
<sequence>MPSWELTDGLNAADASHAAGSHGFCRGPGGRRLDLTRGRPGARRTAALALATPTLASFAFFLGLLLATGWNELRGTDTGWYDTYRTPLGGGYYITRIDTSSSTPFLETPGGRQPPGAVTRLGCAGRLVAVELTPHEQTPGYVLIGPGKRLRPFQAQAALERAAGQPVTWGRELAWGKDLEETASCAPRVGWADHLVGGALTATPPLLTFGALAWRIRTVRRRPPLNPGVSAADGAPPAP</sequence>
<keyword evidence="3" id="KW-1185">Reference proteome</keyword>
<accession>A0ABQ2ES44</accession>
<evidence type="ECO:0000313" key="3">
    <source>
        <dbReference type="Proteomes" id="UP000647587"/>
    </source>
</evidence>
<gene>
    <name evidence="2" type="ORF">GCM10008955_11370</name>
</gene>
<proteinExistence type="predicted"/>
<organism evidence="2 3">
    <name type="scientific">Deinococcus malanensis</name>
    <dbReference type="NCBI Taxonomy" id="1706855"/>
    <lineage>
        <taxon>Bacteria</taxon>
        <taxon>Thermotogati</taxon>
        <taxon>Deinococcota</taxon>
        <taxon>Deinococci</taxon>
        <taxon>Deinococcales</taxon>
        <taxon>Deinococcaceae</taxon>
        <taxon>Deinococcus</taxon>
    </lineage>
</organism>
<name>A0ABQ2ES44_9DEIO</name>
<reference evidence="3" key="1">
    <citation type="journal article" date="2019" name="Int. J. Syst. Evol. Microbiol.">
        <title>The Global Catalogue of Microorganisms (GCM) 10K type strain sequencing project: providing services to taxonomists for standard genome sequencing and annotation.</title>
        <authorList>
            <consortium name="The Broad Institute Genomics Platform"/>
            <consortium name="The Broad Institute Genome Sequencing Center for Infectious Disease"/>
            <person name="Wu L."/>
            <person name="Ma J."/>
        </authorList>
    </citation>
    <scope>NUCLEOTIDE SEQUENCE [LARGE SCALE GENOMIC DNA]</scope>
    <source>
        <strain evidence="3">JCM 30331</strain>
    </source>
</reference>
<keyword evidence="1" id="KW-0472">Membrane</keyword>
<keyword evidence="1" id="KW-1133">Transmembrane helix</keyword>